<organism evidence="1 2">
    <name type="scientific">Cytobacillus solani</name>
    <dbReference type="NCBI Taxonomy" id="1637975"/>
    <lineage>
        <taxon>Bacteria</taxon>
        <taxon>Bacillati</taxon>
        <taxon>Bacillota</taxon>
        <taxon>Bacilli</taxon>
        <taxon>Bacillales</taxon>
        <taxon>Bacillaceae</taxon>
        <taxon>Cytobacillus</taxon>
    </lineage>
</organism>
<keyword evidence="2" id="KW-1185">Reference proteome</keyword>
<dbReference type="PATRIC" id="fig|1637975.4.peg.2648"/>
<evidence type="ECO:0000313" key="2">
    <source>
        <dbReference type="Proteomes" id="UP000050996"/>
    </source>
</evidence>
<comment type="caution">
    <text evidence="1">The sequence shown here is derived from an EMBL/GenBank/DDBJ whole genome shotgun (WGS) entry which is preliminary data.</text>
</comment>
<dbReference type="AlphaFoldDB" id="A0A0Q3QPB6"/>
<proteinExistence type="predicted"/>
<reference evidence="1 2" key="1">
    <citation type="submission" date="2015-09" db="EMBL/GenBank/DDBJ databases">
        <title>Genome sequencing project for genomic taxonomy and phylogenomics of Bacillus-like bacteria.</title>
        <authorList>
            <person name="Liu B."/>
            <person name="Wang J."/>
            <person name="Zhu Y."/>
            <person name="Liu G."/>
            <person name="Chen Q."/>
            <person name="Chen Z."/>
            <person name="Lan J."/>
            <person name="Che J."/>
            <person name="Ge C."/>
            <person name="Shi H."/>
            <person name="Pan Z."/>
            <person name="Liu X."/>
        </authorList>
    </citation>
    <scope>NUCLEOTIDE SEQUENCE [LARGE SCALE GENOMIC DNA]</scope>
    <source>
        <strain evidence="1 2">FJAT-18043</strain>
    </source>
</reference>
<gene>
    <name evidence="1" type="ORF">AN957_13935</name>
</gene>
<dbReference type="Proteomes" id="UP000050996">
    <property type="component" value="Unassembled WGS sequence"/>
</dbReference>
<name>A0A0Q3QPB6_9BACI</name>
<dbReference type="RefSeq" id="WP_053476086.1">
    <property type="nucleotide sequence ID" value="NZ_CP041305.1"/>
</dbReference>
<protein>
    <recommendedName>
        <fullName evidence="3">YbxH family protein</fullName>
    </recommendedName>
</protein>
<sequence>MGAIERNGYRFEPEFSVVGKSGAIHVTKNGKFIEEVHFDFTGEFPEHNQIEELVNHYCFQHGI</sequence>
<dbReference type="STRING" id="1637975.AN957_13935"/>
<evidence type="ECO:0000313" key="1">
    <source>
        <dbReference type="EMBL" id="KQL19550.1"/>
    </source>
</evidence>
<accession>A0A0Q3QPB6</accession>
<dbReference type="EMBL" id="LJIX01000006">
    <property type="protein sequence ID" value="KQL19550.1"/>
    <property type="molecule type" value="Genomic_DNA"/>
</dbReference>
<dbReference type="Pfam" id="PF17340">
    <property type="entry name" value="DUF5370"/>
    <property type="match status" value="1"/>
</dbReference>
<dbReference type="InterPro" id="IPR035314">
    <property type="entry name" value="DUF5370"/>
</dbReference>
<evidence type="ECO:0008006" key="3">
    <source>
        <dbReference type="Google" id="ProtNLM"/>
    </source>
</evidence>